<proteinExistence type="predicted"/>
<dbReference type="Proteomes" id="UP001149411">
    <property type="component" value="Unassembled WGS sequence"/>
</dbReference>
<dbReference type="PROSITE" id="PS51257">
    <property type="entry name" value="PROKAR_LIPOPROTEIN"/>
    <property type="match status" value="1"/>
</dbReference>
<gene>
    <name evidence="7" type="ORF">EGH25_08885</name>
</gene>
<dbReference type="InterPro" id="IPR000923">
    <property type="entry name" value="BlueCu_1"/>
</dbReference>
<dbReference type="Pfam" id="PF00127">
    <property type="entry name" value="Copper-bind"/>
    <property type="match status" value="1"/>
</dbReference>
<feature type="domain" description="Blue (type 1) copper" evidence="6">
    <location>
        <begin position="61"/>
        <end position="156"/>
    </location>
</feature>
<dbReference type="RefSeq" id="WP_266087742.1">
    <property type="nucleotide sequence ID" value="NZ_RKLV01000008.1"/>
</dbReference>
<dbReference type="InterPro" id="IPR028871">
    <property type="entry name" value="BlueCu_1_BS"/>
</dbReference>
<name>A0A9Q4C562_9EURY</name>
<accession>A0A9Q4C562</accession>
<comment type="caution">
    <text evidence="7">The sequence shown here is derived from an EMBL/GenBank/DDBJ whole genome shotgun (WGS) entry which is preliminary data.</text>
</comment>
<evidence type="ECO:0000256" key="1">
    <source>
        <dbReference type="ARBA" id="ARBA00022448"/>
    </source>
</evidence>
<evidence type="ECO:0000256" key="4">
    <source>
        <dbReference type="ARBA" id="ARBA00023008"/>
    </source>
</evidence>
<dbReference type="EMBL" id="RKLV01000008">
    <property type="protein sequence ID" value="MCX2819463.1"/>
    <property type="molecule type" value="Genomic_DNA"/>
</dbReference>
<evidence type="ECO:0000259" key="6">
    <source>
        <dbReference type="Pfam" id="PF00127"/>
    </source>
</evidence>
<keyword evidence="2" id="KW-0479">Metal-binding</keyword>
<dbReference type="PROSITE" id="PS00196">
    <property type="entry name" value="COPPER_BLUE"/>
    <property type="match status" value="1"/>
</dbReference>
<reference evidence="7" key="1">
    <citation type="submission" date="2022-09" db="EMBL/GenBank/DDBJ databases">
        <title>Haloadaptaus new haloarchaeum isolated from saline soil.</title>
        <authorList>
            <person name="Duran-Viseras A."/>
            <person name="Sanchez-Porro C."/>
            <person name="Ventosa A."/>
        </authorList>
    </citation>
    <scope>NUCLEOTIDE SEQUENCE</scope>
    <source>
        <strain evidence="7">F3-133</strain>
    </source>
</reference>
<evidence type="ECO:0000256" key="2">
    <source>
        <dbReference type="ARBA" id="ARBA00022723"/>
    </source>
</evidence>
<dbReference type="GO" id="GO:0005507">
    <property type="term" value="F:copper ion binding"/>
    <property type="evidence" value="ECO:0007669"/>
    <property type="project" value="InterPro"/>
</dbReference>
<dbReference type="AlphaFoldDB" id="A0A9Q4C562"/>
<dbReference type="SUPFAM" id="SSF49503">
    <property type="entry name" value="Cupredoxins"/>
    <property type="match status" value="1"/>
</dbReference>
<organism evidence="7 8">
    <name type="scientific">Halorutilus salinus</name>
    <dbReference type="NCBI Taxonomy" id="2487751"/>
    <lineage>
        <taxon>Archaea</taxon>
        <taxon>Methanobacteriati</taxon>
        <taxon>Methanobacteriota</taxon>
        <taxon>Stenosarchaea group</taxon>
        <taxon>Halobacteria</taxon>
        <taxon>Halorutilales</taxon>
        <taxon>Halorutilaceae</taxon>
        <taxon>Halorutilus</taxon>
    </lineage>
</organism>
<keyword evidence="8" id="KW-1185">Reference proteome</keyword>
<evidence type="ECO:0000256" key="3">
    <source>
        <dbReference type="ARBA" id="ARBA00022982"/>
    </source>
</evidence>
<evidence type="ECO:0000256" key="5">
    <source>
        <dbReference type="SAM" id="MobiDB-lite"/>
    </source>
</evidence>
<keyword evidence="3" id="KW-0249">Electron transport</keyword>
<protein>
    <submittedName>
        <fullName evidence="7">Plastocyanin/azurin family copper-binding protein</fullName>
    </submittedName>
</protein>
<evidence type="ECO:0000313" key="7">
    <source>
        <dbReference type="EMBL" id="MCX2819463.1"/>
    </source>
</evidence>
<dbReference type="InterPro" id="IPR008972">
    <property type="entry name" value="Cupredoxin"/>
</dbReference>
<sequence>MERRRLLRLAGTAIATGTAGITGCLGDGSGENDTDNQTDQGTDANETADEGPQDYVEVTAGPEGRWAFEPEEVEVTVGGTVEWYFASGGHNATSDPDAHYKCENPEGAEPFRSYEGDSHLSVNSVDSTFSHTFETAGEYTYVCVPHATRMVGKITVVDE</sequence>
<evidence type="ECO:0000313" key="8">
    <source>
        <dbReference type="Proteomes" id="UP001149411"/>
    </source>
</evidence>
<dbReference type="Gene3D" id="2.60.40.420">
    <property type="entry name" value="Cupredoxins - blue copper proteins"/>
    <property type="match status" value="1"/>
</dbReference>
<keyword evidence="4" id="KW-0186">Copper</keyword>
<dbReference type="GO" id="GO:0009055">
    <property type="term" value="F:electron transfer activity"/>
    <property type="evidence" value="ECO:0007669"/>
    <property type="project" value="InterPro"/>
</dbReference>
<keyword evidence="1" id="KW-0813">Transport</keyword>
<feature type="region of interest" description="Disordered" evidence="5">
    <location>
        <begin position="18"/>
        <end position="56"/>
    </location>
</feature>